<dbReference type="GO" id="GO:0000155">
    <property type="term" value="F:phosphorelay sensor kinase activity"/>
    <property type="evidence" value="ECO:0007669"/>
    <property type="project" value="InterPro"/>
</dbReference>
<evidence type="ECO:0000313" key="17">
    <source>
        <dbReference type="EMBL" id="AYQ71590.1"/>
    </source>
</evidence>
<comment type="subcellular location">
    <subcellularLocation>
        <location evidence="2">Cell membrane</location>
        <topology evidence="2">Multi-pass membrane protein</topology>
    </subcellularLocation>
</comment>
<gene>
    <name evidence="17" type="ORF">EAV92_02720</name>
</gene>
<accession>A0A3G3JTN4</accession>
<dbReference type="PANTHER" id="PTHR42713:SF2">
    <property type="entry name" value="TWO-COMPONENT SENSOR KINASE YESM"/>
    <property type="match status" value="1"/>
</dbReference>
<dbReference type="SMART" id="SM00304">
    <property type="entry name" value="HAMP"/>
    <property type="match status" value="1"/>
</dbReference>
<dbReference type="EMBL" id="CP033433">
    <property type="protein sequence ID" value="AYQ71590.1"/>
    <property type="molecule type" value="Genomic_DNA"/>
</dbReference>
<dbReference type="SMART" id="SM00387">
    <property type="entry name" value="HATPase_c"/>
    <property type="match status" value="1"/>
</dbReference>
<dbReference type="KEGG" id="coh:EAV92_02720"/>
<keyword evidence="11 14" id="KW-1133">Transmembrane helix</keyword>
<evidence type="ECO:0000256" key="9">
    <source>
        <dbReference type="ARBA" id="ARBA00022777"/>
    </source>
</evidence>
<evidence type="ECO:0000256" key="11">
    <source>
        <dbReference type="ARBA" id="ARBA00022989"/>
    </source>
</evidence>
<evidence type="ECO:0000256" key="4">
    <source>
        <dbReference type="ARBA" id="ARBA00022475"/>
    </source>
</evidence>
<dbReference type="Pfam" id="PF00672">
    <property type="entry name" value="HAMP"/>
    <property type="match status" value="1"/>
</dbReference>
<dbReference type="Gene3D" id="6.10.340.10">
    <property type="match status" value="1"/>
</dbReference>
<evidence type="ECO:0000256" key="6">
    <source>
        <dbReference type="ARBA" id="ARBA00022679"/>
    </source>
</evidence>
<keyword evidence="18" id="KW-1185">Reference proteome</keyword>
<feature type="domain" description="HAMP" evidence="16">
    <location>
        <begin position="329"/>
        <end position="381"/>
    </location>
</feature>
<dbReference type="GO" id="GO:0005886">
    <property type="term" value="C:plasma membrane"/>
    <property type="evidence" value="ECO:0007669"/>
    <property type="project" value="UniProtKB-SubCell"/>
</dbReference>
<evidence type="ECO:0000259" key="15">
    <source>
        <dbReference type="PROSITE" id="PS50109"/>
    </source>
</evidence>
<evidence type="ECO:0000256" key="1">
    <source>
        <dbReference type="ARBA" id="ARBA00000085"/>
    </source>
</evidence>
<keyword evidence="4" id="KW-1003">Cell membrane</keyword>
<evidence type="ECO:0000259" key="16">
    <source>
        <dbReference type="PROSITE" id="PS50885"/>
    </source>
</evidence>
<keyword evidence="5" id="KW-0597">Phosphoprotein</keyword>
<feature type="transmembrane region" description="Helical" evidence="14">
    <location>
        <begin position="16"/>
        <end position="36"/>
    </location>
</feature>
<evidence type="ECO:0000256" key="14">
    <source>
        <dbReference type="SAM" id="Phobius"/>
    </source>
</evidence>
<dbReference type="Proteomes" id="UP000269097">
    <property type="component" value="Chromosome"/>
</dbReference>
<feature type="transmembrane region" description="Helical" evidence="14">
    <location>
        <begin position="308"/>
        <end position="327"/>
    </location>
</feature>
<protein>
    <recommendedName>
        <fullName evidence="3">histidine kinase</fullName>
        <ecNumber evidence="3">2.7.13.3</ecNumber>
    </recommendedName>
</protein>
<dbReference type="Pfam" id="PF02743">
    <property type="entry name" value="dCache_1"/>
    <property type="match status" value="1"/>
</dbReference>
<dbReference type="CDD" id="cd06225">
    <property type="entry name" value="HAMP"/>
    <property type="match status" value="1"/>
</dbReference>
<dbReference type="PANTHER" id="PTHR42713">
    <property type="entry name" value="HISTIDINE KINASE-RELATED"/>
    <property type="match status" value="1"/>
</dbReference>
<dbReference type="InterPro" id="IPR003594">
    <property type="entry name" value="HATPase_dom"/>
</dbReference>
<comment type="catalytic activity">
    <reaction evidence="1">
        <text>ATP + protein L-histidine = ADP + protein N-phospho-L-histidine.</text>
        <dbReference type="EC" id="2.7.13.3"/>
    </reaction>
</comment>
<dbReference type="PROSITE" id="PS50885">
    <property type="entry name" value="HAMP"/>
    <property type="match status" value="1"/>
</dbReference>
<dbReference type="AlphaFoldDB" id="A0A3G3JTN4"/>
<dbReference type="InterPro" id="IPR004358">
    <property type="entry name" value="Sig_transdc_His_kin-like_C"/>
</dbReference>
<dbReference type="PROSITE" id="PS50109">
    <property type="entry name" value="HIS_KIN"/>
    <property type="match status" value="1"/>
</dbReference>
<dbReference type="SUPFAM" id="SSF55874">
    <property type="entry name" value="ATPase domain of HSP90 chaperone/DNA topoisomerase II/histidine kinase"/>
    <property type="match status" value="1"/>
</dbReference>
<keyword evidence="13 14" id="KW-0472">Membrane</keyword>
<evidence type="ECO:0000256" key="2">
    <source>
        <dbReference type="ARBA" id="ARBA00004651"/>
    </source>
</evidence>
<dbReference type="GO" id="GO:0005524">
    <property type="term" value="F:ATP binding"/>
    <property type="evidence" value="ECO:0007669"/>
    <property type="project" value="UniProtKB-KW"/>
</dbReference>
<evidence type="ECO:0000256" key="7">
    <source>
        <dbReference type="ARBA" id="ARBA00022692"/>
    </source>
</evidence>
<keyword evidence="10" id="KW-0067">ATP-binding</keyword>
<keyword evidence="7 14" id="KW-0812">Transmembrane</keyword>
<sequence length="603" mass="67809">MTNPVRMISSSLRAKLLTLFVVLTFIPLITVGMISYQKSFDTISGHSKASTLLVADQMARDIDVLFQDTGKLLELEKNPQVLHFLFSQSGTYEDAKEILRTFGLYREIYGYQSVLNMTMINLYGKGISERKGVFQLDHNPLRNPHFQTLMDNPDRVLNVPPSDGSELDRLDGFTYPGTSVISIMATIKQRITHEVIGFIVIDLDDSIVEKFTNEVTIGKTGYFYVTDQAGNVIFTPSKLSGSGKPYSPSALALLTAGRLGQERDSFVQETEGKPRFVVYSTSRFTGWKIVGNAPLQEIVEDANKIRQLIFASVALSIAFTITLYFFITSRLTRPIQLLKNKMRQAASGYLDAKVKPAGKDEIADLGSSFNIMLEKIKGLLDQSIKEQELIQKAELRTLQAQINPHFLYNTLDSIVWMAEAGKNEQVIQIVQAFSRFFRVSLNKGRDWISIKSEIEHVRSYLIIQQIRYRDILDYEISVEPELQAYAILGMTLQPLVENALYHGIKNKRGKGLIRVTGHTENGQDIVLSVEDNGIGMNEAKLAELRASLDRSRDQAEEAGETGGGFGLHNVHQRIRLYFGERYGVEIESREGEGTRVSVRIPKK</sequence>
<evidence type="ECO:0000256" key="13">
    <source>
        <dbReference type="ARBA" id="ARBA00023136"/>
    </source>
</evidence>
<dbReference type="Pfam" id="PF02518">
    <property type="entry name" value="HATPase_c"/>
    <property type="match status" value="1"/>
</dbReference>
<evidence type="ECO:0000256" key="8">
    <source>
        <dbReference type="ARBA" id="ARBA00022741"/>
    </source>
</evidence>
<organism evidence="17 18">
    <name type="scientific">Cohnella candidum</name>
    <dbReference type="NCBI Taxonomy" id="2674991"/>
    <lineage>
        <taxon>Bacteria</taxon>
        <taxon>Bacillati</taxon>
        <taxon>Bacillota</taxon>
        <taxon>Bacilli</taxon>
        <taxon>Bacillales</taxon>
        <taxon>Paenibacillaceae</taxon>
        <taxon>Cohnella</taxon>
    </lineage>
</organism>
<dbReference type="InterPro" id="IPR010559">
    <property type="entry name" value="Sig_transdc_His_kin_internal"/>
</dbReference>
<evidence type="ECO:0000256" key="10">
    <source>
        <dbReference type="ARBA" id="ARBA00022840"/>
    </source>
</evidence>
<dbReference type="RefSeq" id="WP_123039653.1">
    <property type="nucleotide sequence ID" value="NZ_CP033433.1"/>
</dbReference>
<dbReference type="CDD" id="cd12912">
    <property type="entry name" value="PDC2_MCP_like"/>
    <property type="match status" value="1"/>
</dbReference>
<keyword evidence="6" id="KW-0808">Transferase</keyword>
<dbReference type="Pfam" id="PF06580">
    <property type="entry name" value="His_kinase"/>
    <property type="match status" value="1"/>
</dbReference>
<dbReference type="InterPro" id="IPR003660">
    <property type="entry name" value="HAMP_dom"/>
</dbReference>
<dbReference type="Gene3D" id="3.30.450.20">
    <property type="entry name" value="PAS domain"/>
    <property type="match status" value="1"/>
</dbReference>
<dbReference type="EC" id="2.7.13.3" evidence="3"/>
<dbReference type="SUPFAM" id="SSF158472">
    <property type="entry name" value="HAMP domain-like"/>
    <property type="match status" value="1"/>
</dbReference>
<dbReference type="PRINTS" id="PR00344">
    <property type="entry name" value="BCTRLSENSOR"/>
</dbReference>
<keyword evidence="9 17" id="KW-0418">Kinase</keyword>
<dbReference type="InterPro" id="IPR036890">
    <property type="entry name" value="HATPase_C_sf"/>
</dbReference>
<dbReference type="InterPro" id="IPR005467">
    <property type="entry name" value="His_kinase_dom"/>
</dbReference>
<evidence type="ECO:0000256" key="3">
    <source>
        <dbReference type="ARBA" id="ARBA00012438"/>
    </source>
</evidence>
<keyword evidence="8" id="KW-0547">Nucleotide-binding</keyword>
<proteinExistence type="predicted"/>
<evidence type="ECO:0000313" key="18">
    <source>
        <dbReference type="Proteomes" id="UP000269097"/>
    </source>
</evidence>
<dbReference type="InterPro" id="IPR033479">
    <property type="entry name" value="dCache_1"/>
</dbReference>
<feature type="domain" description="Histidine kinase" evidence="15">
    <location>
        <begin position="488"/>
        <end position="603"/>
    </location>
</feature>
<name>A0A3G3JTN4_9BACL</name>
<dbReference type="Gene3D" id="3.30.565.10">
    <property type="entry name" value="Histidine kinase-like ATPase, C-terminal domain"/>
    <property type="match status" value="1"/>
</dbReference>
<evidence type="ECO:0000256" key="5">
    <source>
        <dbReference type="ARBA" id="ARBA00022553"/>
    </source>
</evidence>
<reference evidence="17 18" key="1">
    <citation type="submission" date="2018-10" db="EMBL/GenBank/DDBJ databases">
        <title>Genome Sequence of Cohnella sp.</title>
        <authorList>
            <person name="Srinivasan S."/>
            <person name="Kim M.K."/>
        </authorList>
    </citation>
    <scope>NUCLEOTIDE SEQUENCE [LARGE SCALE GENOMIC DNA]</scope>
    <source>
        <strain evidence="17 18">18JY8-7</strain>
    </source>
</reference>
<dbReference type="InterPro" id="IPR051552">
    <property type="entry name" value="HptR"/>
</dbReference>
<keyword evidence="12" id="KW-0902">Two-component regulatory system</keyword>
<evidence type="ECO:0000256" key="12">
    <source>
        <dbReference type="ARBA" id="ARBA00023012"/>
    </source>
</evidence>